<accession>A0A4Q7J643</accession>
<keyword evidence="1" id="KW-0472">Membrane</keyword>
<name>A0A4Q7J643_9PSEU</name>
<keyword evidence="3" id="KW-1185">Reference proteome</keyword>
<feature type="transmembrane region" description="Helical" evidence="1">
    <location>
        <begin position="138"/>
        <end position="157"/>
    </location>
</feature>
<gene>
    <name evidence="2" type="ORF">EWH70_16685</name>
</gene>
<evidence type="ECO:0000313" key="3">
    <source>
        <dbReference type="Proteomes" id="UP000292003"/>
    </source>
</evidence>
<dbReference type="Proteomes" id="UP000292003">
    <property type="component" value="Unassembled WGS sequence"/>
</dbReference>
<comment type="caution">
    <text evidence="2">The sequence shown here is derived from an EMBL/GenBank/DDBJ whole genome shotgun (WGS) entry which is preliminary data.</text>
</comment>
<reference evidence="2 3" key="1">
    <citation type="submission" date="2019-02" db="EMBL/GenBank/DDBJ databases">
        <title>Draft genome sequence of Amycolatopsis sp. 8-3EHSu isolated from roots of Suaeda maritima.</title>
        <authorList>
            <person name="Duangmal K."/>
            <person name="Chantavorakit T."/>
        </authorList>
    </citation>
    <scope>NUCLEOTIDE SEQUENCE [LARGE SCALE GENOMIC DNA]</scope>
    <source>
        <strain evidence="2 3">8-3EHSu</strain>
    </source>
</reference>
<protein>
    <submittedName>
        <fullName evidence="2">Uncharacterized protein</fullName>
    </submittedName>
</protein>
<feature type="transmembrane region" description="Helical" evidence="1">
    <location>
        <begin position="113"/>
        <end position="132"/>
    </location>
</feature>
<keyword evidence="1" id="KW-0812">Transmembrane</keyword>
<keyword evidence="1" id="KW-1133">Transmembrane helix</keyword>
<evidence type="ECO:0000256" key="1">
    <source>
        <dbReference type="SAM" id="Phobius"/>
    </source>
</evidence>
<evidence type="ECO:0000313" key="2">
    <source>
        <dbReference type="EMBL" id="RZQ62607.1"/>
    </source>
</evidence>
<dbReference type="EMBL" id="SFCC01000008">
    <property type="protein sequence ID" value="RZQ62607.1"/>
    <property type="molecule type" value="Genomic_DNA"/>
</dbReference>
<dbReference type="AlphaFoldDB" id="A0A4Q7J643"/>
<organism evidence="2 3">
    <name type="scientific">Amycolatopsis suaedae</name>
    <dbReference type="NCBI Taxonomy" id="2510978"/>
    <lineage>
        <taxon>Bacteria</taxon>
        <taxon>Bacillati</taxon>
        <taxon>Actinomycetota</taxon>
        <taxon>Actinomycetes</taxon>
        <taxon>Pseudonocardiales</taxon>
        <taxon>Pseudonocardiaceae</taxon>
        <taxon>Amycolatopsis</taxon>
    </lineage>
</organism>
<sequence length="195" mass="20215">MRGHDPPPGLAGALATGRVDGVDVALTVANLRDRGLVEVTGHRTADGLADWTLTLRDAGELTGIDRAVAGEVFGSARTVRLSELRIDPARLDAAALARLRELRLLRGPRLRRAGLRVIGYGVFLTVLLALTVGYAQLGVVLAVAGAALAAGAAGLPARTRLGSQTLRRLAASAPGDLGEFGTALAGRSLRRHGRP</sequence>
<proteinExistence type="predicted"/>